<protein>
    <recommendedName>
        <fullName evidence="3">Putative Fis-like DNA-binding protein</fullName>
    </recommendedName>
</protein>
<dbReference type="PANTHER" id="PTHR47918:SF1">
    <property type="entry name" value="DNA-BINDING PROTEIN FIS"/>
    <property type="match status" value="1"/>
</dbReference>
<dbReference type="InterPro" id="IPR005412">
    <property type="entry name" value="Fis_DNA-bd"/>
</dbReference>
<organism evidence="5">
    <name type="scientific">hydrothermal vent metagenome</name>
    <dbReference type="NCBI Taxonomy" id="652676"/>
    <lineage>
        <taxon>unclassified sequences</taxon>
        <taxon>metagenomes</taxon>
        <taxon>ecological metagenomes</taxon>
    </lineage>
</organism>
<gene>
    <name evidence="5" type="ORF">MNBD_GAMMA16-353</name>
</gene>
<dbReference type="Gene3D" id="1.10.10.60">
    <property type="entry name" value="Homeodomain-like"/>
    <property type="match status" value="1"/>
</dbReference>
<dbReference type="EMBL" id="UOFO01000056">
    <property type="protein sequence ID" value="VAW84985.1"/>
    <property type="molecule type" value="Genomic_DNA"/>
</dbReference>
<dbReference type="NCBIfam" id="NF001659">
    <property type="entry name" value="PRK00430.1"/>
    <property type="match status" value="1"/>
</dbReference>
<dbReference type="PANTHER" id="PTHR47918">
    <property type="entry name" value="DNA-BINDING PROTEIN FIS"/>
    <property type="match status" value="1"/>
</dbReference>
<dbReference type="SUPFAM" id="SSF46689">
    <property type="entry name" value="Homeodomain-like"/>
    <property type="match status" value="1"/>
</dbReference>
<dbReference type="GO" id="GO:0043565">
    <property type="term" value="F:sequence-specific DNA binding"/>
    <property type="evidence" value="ECO:0007669"/>
    <property type="project" value="InterPro"/>
</dbReference>
<comment type="similarity">
    <text evidence="1">Belongs to the transcriptional regulatory Fis family.</text>
</comment>
<dbReference type="Pfam" id="PF02954">
    <property type="entry name" value="HTH_8"/>
    <property type="match status" value="1"/>
</dbReference>
<dbReference type="GO" id="GO:0006355">
    <property type="term" value="P:regulation of DNA-templated transcription"/>
    <property type="evidence" value="ECO:0007669"/>
    <property type="project" value="InterPro"/>
</dbReference>
<evidence type="ECO:0000313" key="5">
    <source>
        <dbReference type="EMBL" id="VAW84985.1"/>
    </source>
</evidence>
<evidence type="ECO:0000256" key="1">
    <source>
        <dbReference type="ARBA" id="ARBA00008559"/>
    </source>
</evidence>
<name>A0A3B0YVF0_9ZZZZ</name>
<dbReference type="PRINTS" id="PR01591">
    <property type="entry name" value="DNABINDNGFIS"/>
</dbReference>
<dbReference type="InterPro" id="IPR050207">
    <property type="entry name" value="Trans_regulatory_Fis"/>
</dbReference>
<evidence type="ECO:0000256" key="2">
    <source>
        <dbReference type="ARBA" id="ARBA00023125"/>
    </source>
</evidence>
<dbReference type="InterPro" id="IPR002197">
    <property type="entry name" value="HTH_Fis"/>
</dbReference>
<dbReference type="PRINTS" id="PR01590">
    <property type="entry name" value="HTHFIS"/>
</dbReference>
<dbReference type="AlphaFoldDB" id="A0A3B0YVF0"/>
<dbReference type="PIRSF" id="PIRSF002097">
    <property type="entry name" value="DNA-binding_Fis"/>
    <property type="match status" value="1"/>
</dbReference>
<accession>A0A3B0YVF0</accession>
<keyword evidence="2 5" id="KW-0238">DNA-binding</keyword>
<dbReference type="InterPro" id="IPR009057">
    <property type="entry name" value="Homeodomain-like_sf"/>
</dbReference>
<sequence>MSSNGPSLRKERRKQPLCGCIHSSLELYFKDLDGHTANDVYQMVISEVEKPLFEIVMRQTRGNQTKAAALLGINRSTLRKKLEHYKL</sequence>
<evidence type="ECO:0000259" key="4">
    <source>
        <dbReference type="Pfam" id="PF02954"/>
    </source>
</evidence>
<proteinExistence type="inferred from homology"/>
<reference evidence="5" key="1">
    <citation type="submission" date="2018-06" db="EMBL/GenBank/DDBJ databases">
        <authorList>
            <person name="Zhirakovskaya E."/>
        </authorList>
    </citation>
    <scope>NUCLEOTIDE SEQUENCE</scope>
</reference>
<feature type="domain" description="DNA binding HTH" evidence="4">
    <location>
        <begin position="46"/>
        <end position="85"/>
    </location>
</feature>
<evidence type="ECO:0000256" key="3">
    <source>
        <dbReference type="ARBA" id="ARBA00029540"/>
    </source>
</evidence>